<feature type="transmembrane region" description="Helical" evidence="1">
    <location>
        <begin position="83"/>
        <end position="102"/>
    </location>
</feature>
<evidence type="ECO:0000313" key="2">
    <source>
        <dbReference type="EMBL" id="SEL38504.1"/>
    </source>
</evidence>
<feature type="transmembrane region" description="Helical" evidence="1">
    <location>
        <begin position="188"/>
        <end position="212"/>
    </location>
</feature>
<evidence type="ECO:0000256" key="1">
    <source>
        <dbReference type="SAM" id="Phobius"/>
    </source>
</evidence>
<feature type="transmembrane region" description="Helical" evidence="1">
    <location>
        <begin position="122"/>
        <end position="140"/>
    </location>
</feature>
<sequence>MNSKKYLYILVGIIVTLLVLNITSYWNLYNNQLDQNDFFFKKFNFDNEKNVPSIFSSFLLFFASALLLKIAFNNSFINIKKTFWTSLSILFLFLSLDELLRIHEKIGPQFSFLENTSGIFHYAWVIPYGIITTVIGLLYLKPIFKLPRRTLFMFISSGTIFIAGAIGLEMISGWYIGQNEYAQQEIRIIPRFFILYTIEEFMEMLGITLFIYELIRILEIHKTSLQK</sequence>
<reference evidence="2 3" key="1">
    <citation type="submission" date="2016-10" db="EMBL/GenBank/DDBJ databases">
        <authorList>
            <person name="de Groot N.N."/>
        </authorList>
    </citation>
    <scope>NUCLEOTIDE SEQUENCE [LARGE SCALE GENOMIC DNA]</scope>
    <source>
        <strain evidence="2 3">DSM 25232</strain>
    </source>
</reference>
<dbReference type="EMBL" id="FOAB01000004">
    <property type="protein sequence ID" value="SEL38504.1"/>
    <property type="molecule type" value="Genomic_DNA"/>
</dbReference>
<organism evidence="2 3">
    <name type="scientific">Aquimarina amphilecti</name>
    <dbReference type="NCBI Taxonomy" id="1038014"/>
    <lineage>
        <taxon>Bacteria</taxon>
        <taxon>Pseudomonadati</taxon>
        <taxon>Bacteroidota</taxon>
        <taxon>Flavobacteriia</taxon>
        <taxon>Flavobacteriales</taxon>
        <taxon>Flavobacteriaceae</taxon>
        <taxon>Aquimarina</taxon>
    </lineage>
</organism>
<accession>A0A1H7PSY1</accession>
<name>A0A1H7PSY1_AQUAM</name>
<dbReference type="STRING" id="1038014.SAMN04487910_2303"/>
<gene>
    <name evidence="2" type="ORF">SAMN04487910_2303</name>
</gene>
<evidence type="ECO:0000313" key="3">
    <source>
        <dbReference type="Proteomes" id="UP000198521"/>
    </source>
</evidence>
<keyword evidence="1" id="KW-0812">Transmembrane</keyword>
<dbReference type="RefSeq" id="WP_091408421.1">
    <property type="nucleotide sequence ID" value="NZ_FOAB01000004.1"/>
</dbReference>
<keyword evidence="1" id="KW-1133">Transmembrane helix</keyword>
<feature type="transmembrane region" description="Helical" evidence="1">
    <location>
        <begin position="152"/>
        <end position="176"/>
    </location>
</feature>
<dbReference type="AlphaFoldDB" id="A0A1H7PSY1"/>
<protein>
    <submittedName>
        <fullName evidence="2">Uncharacterized protein</fullName>
    </submittedName>
</protein>
<proteinExistence type="predicted"/>
<keyword evidence="3" id="KW-1185">Reference proteome</keyword>
<feature type="transmembrane region" description="Helical" evidence="1">
    <location>
        <begin position="7"/>
        <end position="28"/>
    </location>
</feature>
<keyword evidence="1" id="KW-0472">Membrane</keyword>
<dbReference type="OrthoDB" id="850482at2"/>
<feature type="transmembrane region" description="Helical" evidence="1">
    <location>
        <begin position="51"/>
        <end position="71"/>
    </location>
</feature>
<dbReference type="Proteomes" id="UP000198521">
    <property type="component" value="Unassembled WGS sequence"/>
</dbReference>